<protein>
    <submittedName>
        <fullName evidence="2">Uncharacterized protein</fullName>
    </submittedName>
</protein>
<organism evidence="1 2">
    <name type="scientific">Steinernema glaseri</name>
    <dbReference type="NCBI Taxonomy" id="37863"/>
    <lineage>
        <taxon>Eukaryota</taxon>
        <taxon>Metazoa</taxon>
        <taxon>Ecdysozoa</taxon>
        <taxon>Nematoda</taxon>
        <taxon>Chromadorea</taxon>
        <taxon>Rhabditida</taxon>
        <taxon>Tylenchina</taxon>
        <taxon>Panagrolaimomorpha</taxon>
        <taxon>Strongyloidoidea</taxon>
        <taxon>Steinernematidae</taxon>
        <taxon>Steinernema</taxon>
    </lineage>
</organism>
<proteinExistence type="predicted"/>
<name>A0A1I7ZLI0_9BILA</name>
<reference evidence="2" key="1">
    <citation type="submission" date="2016-11" db="UniProtKB">
        <authorList>
            <consortium name="WormBaseParasite"/>
        </authorList>
    </citation>
    <scope>IDENTIFICATION</scope>
</reference>
<dbReference type="WBParaSite" id="L893_g27495.t1">
    <property type="protein sequence ID" value="L893_g27495.t1"/>
    <property type="gene ID" value="L893_g27495"/>
</dbReference>
<keyword evidence="1" id="KW-1185">Reference proteome</keyword>
<evidence type="ECO:0000313" key="1">
    <source>
        <dbReference type="Proteomes" id="UP000095287"/>
    </source>
</evidence>
<evidence type="ECO:0000313" key="2">
    <source>
        <dbReference type="WBParaSite" id="L893_g27495.t1"/>
    </source>
</evidence>
<accession>A0A1I7ZLI0</accession>
<dbReference type="AlphaFoldDB" id="A0A1I7ZLI0"/>
<dbReference type="Proteomes" id="UP000095287">
    <property type="component" value="Unplaced"/>
</dbReference>
<sequence length="105" mass="11963">MTAVPEAFPWCSKSKEKVDLIDQIPSILTWNNLKVDMRLDETPVFSCEAFYDDMNTVKFQGARDTSLTFSSHFNSCDILLFSSALIRKSSQKFLQSAELRRDSDG</sequence>